<dbReference type="PROSITE" id="PS51186">
    <property type="entry name" value="GNAT"/>
    <property type="match status" value="1"/>
</dbReference>
<evidence type="ECO:0000256" key="1">
    <source>
        <dbReference type="SAM" id="MobiDB-lite"/>
    </source>
</evidence>
<gene>
    <name evidence="3" type="ORF">PECAL_4P16060</name>
</gene>
<protein>
    <recommendedName>
        <fullName evidence="2">N-acetyltransferase domain-containing protein</fullName>
    </recommendedName>
</protein>
<sequence>MKGRSNCDLTATQRAHKSPSKVASPAQREGATVETTYMLALRNEGPPPDAKRAQAALKYMPPDGPKATVKWPSKEGQRGRRGVSLAVACGGSLGRMELAGTKHILRINNGEEDYATMDVSGVAEEDLKRLAPSFIEQPKAPRPAKKPRRFADVLQDGPAATWSEAPPPMIQREKPKPAKASQARQRKRPLLEMAQLRGDFGGRKAYVSRVLCGPRDIVGQAAQPGGLLEAAGNLTQTAMPNLARSHIDALLAERGTACFVAHTIDENDLDGDSTAKDDVLGCAAVRRAHAKLFQVSFLCVAEASRNKGVGSQLVRRLLSHARKYKVPRVAVYADKKSLPFFAHRGFRPMEKKDLPPGQCDCLDHYSESTLVVAKLSFPGSESRASELSPRAQTRPKNTLPPEC</sequence>
<dbReference type="SUPFAM" id="SSF55729">
    <property type="entry name" value="Acyl-CoA N-acyltransferases (Nat)"/>
    <property type="match status" value="1"/>
</dbReference>
<evidence type="ECO:0000259" key="2">
    <source>
        <dbReference type="PROSITE" id="PS51186"/>
    </source>
</evidence>
<evidence type="ECO:0000313" key="3">
    <source>
        <dbReference type="EMBL" id="CAH0374333.1"/>
    </source>
</evidence>
<dbReference type="OrthoDB" id="528817at2759"/>
<proteinExistence type="predicted"/>
<feature type="region of interest" description="Disordered" evidence="1">
    <location>
        <begin position="156"/>
        <end position="186"/>
    </location>
</feature>
<dbReference type="InterPro" id="IPR016181">
    <property type="entry name" value="Acyl_CoA_acyltransferase"/>
</dbReference>
<dbReference type="Pfam" id="PF13673">
    <property type="entry name" value="Acetyltransf_10"/>
    <property type="match status" value="1"/>
</dbReference>
<dbReference type="InterPro" id="IPR000182">
    <property type="entry name" value="GNAT_dom"/>
</dbReference>
<dbReference type="GO" id="GO:0016747">
    <property type="term" value="F:acyltransferase activity, transferring groups other than amino-acyl groups"/>
    <property type="evidence" value="ECO:0007669"/>
    <property type="project" value="InterPro"/>
</dbReference>
<comment type="caution">
    <text evidence="3">The sequence shown here is derived from an EMBL/GenBank/DDBJ whole genome shotgun (WGS) entry which is preliminary data.</text>
</comment>
<dbReference type="EMBL" id="CAKKNE010000004">
    <property type="protein sequence ID" value="CAH0374333.1"/>
    <property type="molecule type" value="Genomic_DNA"/>
</dbReference>
<dbReference type="CDD" id="cd04301">
    <property type="entry name" value="NAT_SF"/>
    <property type="match status" value="1"/>
</dbReference>
<feature type="region of interest" description="Disordered" evidence="1">
    <location>
        <begin position="1"/>
        <end position="31"/>
    </location>
</feature>
<organism evidence="3 4">
    <name type="scientific">Pelagomonas calceolata</name>
    <dbReference type="NCBI Taxonomy" id="35677"/>
    <lineage>
        <taxon>Eukaryota</taxon>
        <taxon>Sar</taxon>
        <taxon>Stramenopiles</taxon>
        <taxon>Ochrophyta</taxon>
        <taxon>Pelagophyceae</taxon>
        <taxon>Pelagomonadales</taxon>
        <taxon>Pelagomonadaceae</taxon>
        <taxon>Pelagomonas</taxon>
    </lineage>
</organism>
<dbReference type="Proteomes" id="UP000789595">
    <property type="component" value="Unassembled WGS sequence"/>
</dbReference>
<reference evidence="3" key="1">
    <citation type="submission" date="2021-11" db="EMBL/GenBank/DDBJ databases">
        <authorList>
            <consortium name="Genoscope - CEA"/>
            <person name="William W."/>
        </authorList>
    </citation>
    <scope>NUCLEOTIDE SEQUENCE</scope>
</reference>
<dbReference type="Gene3D" id="3.40.630.30">
    <property type="match status" value="1"/>
</dbReference>
<dbReference type="AlphaFoldDB" id="A0A8J2SKZ3"/>
<keyword evidence="4" id="KW-1185">Reference proteome</keyword>
<evidence type="ECO:0000313" key="4">
    <source>
        <dbReference type="Proteomes" id="UP000789595"/>
    </source>
</evidence>
<name>A0A8J2SKZ3_9STRA</name>
<accession>A0A8J2SKZ3</accession>
<feature type="domain" description="N-acetyltransferase" evidence="2">
    <location>
        <begin position="229"/>
        <end position="372"/>
    </location>
</feature>
<feature type="region of interest" description="Disordered" evidence="1">
    <location>
        <begin position="379"/>
        <end position="403"/>
    </location>
</feature>